<gene>
    <name evidence="5" type="ORF">SAMN05660493_00456</name>
</gene>
<feature type="domain" description="HTH araC/xylS-type" evidence="4">
    <location>
        <begin position="12"/>
        <end position="52"/>
    </location>
</feature>
<dbReference type="AlphaFoldDB" id="A0A1U7PVD9"/>
<dbReference type="InterPro" id="IPR020449">
    <property type="entry name" value="Tscrpt_reg_AraC-type_HTH"/>
</dbReference>
<dbReference type="STRING" id="1121284.SAMN05660493_00456"/>
<dbReference type="GO" id="GO:0003700">
    <property type="term" value="F:DNA-binding transcription factor activity"/>
    <property type="evidence" value="ECO:0007669"/>
    <property type="project" value="InterPro"/>
</dbReference>
<dbReference type="PROSITE" id="PS01124">
    <property type="entry name" value="HTH_ARAC_FAMILY_2"/>
    <property type="match status" value="1"/>
</dbReference>
<reference evidence="6" key="1">
    <citation type="submission" date="2016-10" db="EMBL/GenBank/DDBJ databases">
        <authorList>
            <person name="Varghese N."/>
            <person name="Submissions S."/>
        </authorList>
    </citation>
    <scope>NUCLEOTIDE SEQUENCE [LARGE SCALE GENOMIC DNA]</scope>
    <source>
        <strain evidence="6">DSM 19482</strain>
    </source>
</reference>
<sequence>MSAIGGTFVCQLILKGKSISESCYSTGYNNISYFNRAFKKYIGKTPTEFYNELTK</sequence>
<evidence type="ECO:0000256" key="3">
    <source>
        <dbReference type="ARBA" id="ARBA00023163"/>
    </source>
</evidence>
<evidence type="ECO:0000313" key="6">
    <source>
        <dbReference type="Proteomes" id="UP000187261"/>
    </source>
</evidence>
<dbReference type="RefSeq" id="WP_084173857.1">
    <property type="nucleotide sequence ID" value="NZ_FTPU01000003.1"/>
</dbReference>
<evidence type="ECO:0000256" key="1">
    <source>
        <dbReference type="ARBA" id="ARBA00023015"/>
    </source>
</evidence>
<dbReference type="Gene3D" id="1.10.10.60">
    <property type="entry name" value="Homeodomain-like"/>
    <property type="match status" value="1"/>
</dbReference>
<protein>
    <submittedName>
        <fullName evidence="5">Helix-turn-helix domain-containing protein</fullName>
    </submittedName>
</protein>
<proteinExistence type="predicted"/>
<organism evidence="5 6">
    <name type="scientific">Epilithonimonas bovis DSM 19482</name>
    <dbReference type="NCBI Taxonomy" id="1121284"/>
    <lineage>
        <taxon>Bacteria</taxon>
        <taxon>Pseudomonadati</taxon>
        <taxon>Bacteroidota</taxon>
        <taxon>Flavobacteriia</taxon>
        <taxon>Flavobacteriales</taxon>
        <taxon>Weeksellaceae</taxon>
        <taxon>Chryseobacterium group</taxon>
        <taxon>Epilithonimonas</taxon>
    </lineage>
</organism>
<dbReference type="OrthoDB" id="792101at2"/>
<dbReference type="PRINTS" id="PR00032">
    <property type="entry name" value="HTHARAC"/>
</dbReference>
<name>A0A1U7PVD9_9FLAO</name>
<dbReference type="InterPro" id="IPR018060">
    <property type="entry name" value="HTH_AraC"/>
</dbReference>
<dbReference type="Pfam" id="PF12833">
    <property type="entry name" value="HTH_18"/>
    <property type="match status" value="1"/>
</dbReference>
<evidence type="ECO:0000259" key="4">
    <source>
        <dbReference type="PROSITE" id="PS01124"/>
    </source>
</evidence>
<dbReference type="Proteomes" id="UP000187261">
    <property type="component" value="Unassembled WGS sequence"/>
</dbReference>
<accession>A0A1U7PVD9</accession>
<dbReference type="EMBL" id="FTPU01000003">
    <property type="protein sequence ID" value="SIT95791.1"/>
    <property type="molecule type" value="Genomic_DNA"/>
</dbReference>
<keyword evidence="2" id="KW-0238">DNA-binding</keyword>
<evidence type="ECO:0000256" key="2">
    <source>
        <dbReference type="ARBA" id="ARBA00023125"/>
    </source>
</evidence>
<dbReference type="InterPro" id="IPR009057">
    <property type="entry name" value="Homeodomain-like_sf"/>
</dbReference>
<keyword evidence="1" id="KW-0805">Transcription regulation</keyword>
<dbReference type="GO" id="GO:0043565">
    <property type="term" value="F:sequence-specific DNA binding"/>
    <property type="evidence" value="ECO:0007669"/>
    <property type="project" value="InterPro"/>
</dbReference>
<keyword evidence="6" id="KW-1185">Reference proteome</keyword>
<dbReference type="SUPFAM" id="SSF46689">
    <property type="entry name" value="Homeodomain-like"/>
    <property type="match status" value="1"/>
</dbReference>
<evidence type="ECO:0000313" key="5">
    <source>
        <dbReference type="EMBL" id="SIT95791.1"/>
    </source>
</evidence>
<keyword evidence="3" id="KW-0804">Transcription</keyword>